<keyword evidence="7" id="KW-0808">Transferase</keyword>
<dbReference type="InterPro" id="IPR013083">
    <property type="entry name" value="Znf_RING/FYVE/PHD"/>
</dbReference>
<evidence type="ECO:0000256" key="20">
    <source>
        <dbReference type="SAM" id="Phobius"/>
    </source>
</evidence>
<dbReference type="GO" id="GO:0016020">
    <property type="term" value="C:membrane"/>
    <property type="evidence" value="ECO:0007669"/>
    <property type="project" value="UniProtKB-SubCell"/>
</dbReference>
<dbReference type="GO" id="GO:0008270">
    <property type="term" value="F:zinc ion binding"/>
    <property type="evidence" value="ECO:0007669"/>
    <property type="project" value="UniProtKB-KW"/>
</dbReference>
<evidence type="ECO:0000256" key="12">
    <source>
        <dbReference type="ARBA" id="ARBA00022833"/>
    </source>
</evidence>
<keyword evidence="12" id="KW-0862">Zinc</keyword>
<dbReference type="CDD" id="cd16461">
    <property type="entry name" value="RING-H2_EL5-like"/>
    <property type="match status" value="1"/>
</dbReference>
<evidence type="ECO:0000256" key="19">
    <source>
        <dbReference type="SAM" id="MobiDB-lite"/>
    </source>
</evidence>
<feature type="domain" description="CCT" evidence="23">
    <location>
        <begin position="385"/>
        <end position="427"/>
    </location>
</feature>
<dbReference type="Gene3D" id="3.30.40.10">
    <property type="entry name" value="Zinc/RING finger domain, C3HC4 (zinc finger)"/>
    <property type="match status" value="1"/>
</dbReference>
<dbReference type="PROSITE" id="PS50089">
    <property type="entry name" value="ZF_RING_2"/>
    <property type="match status" value="1"/>
</dbReference>
<evidence type="ECO:0000256" key="11">
    <source>
        <dbReference type="ARBA" id="ARBA00022786"/>
    </source>
</evidence>
<keyword evidence="11" id="KW-0833">Ubl conjugation pathway</keyword>
<keyword evidence="15 18" id="KW-0539">Nucleus</keyword>
<evidence type="ECO:0000313" key="24">
    <source>
        <dbReference type="EMBL" id="CAD5313878.1"/>
    </source>
</evidence>
<evidence type="ECO:0000256" key="2">
    <source>
        <dbReference type="ARBA" id="ARBA00004123"/>
    </source>
</evidence>
<comment type="catalytic activity">
    <reaction evidence="1">
        <text>S-ubiquitinyl-[E2 ubiquitin-conjugating enzyme]-L-cysteine + [acceptor protein]-L-lysine = [E2 ubiquitin-conjugating enzyme]-L-cysteine + N(6)-ubiquitinyl-[acceptor protein]-L-lysine.</text>
        <dbReference type="EC" id="2.3.2.27"/>
    </reaction>
</comment>
<evidence type="ECO:0000256" key="3">
    <source>
        <dbReference type="ARBA" id="ARBA00004167"/>
    </source>
</evidence>
<evidence type="ECO:0000256" key="10">
    <source>
        <dbReference type="ARBA" id="ARBA00022771"/>
    </source>
</evidence>
<protein>
    <recommendedName>
        <fullName evidence="6">RING-type E3 ubiquitin transferase</fullName>
        <ecNumber evidence="6">2.3.2.27</ecNumber>
    </recommendedName>
</protein>
<evidence type="ECO:0000256" key="7">
    <source>
        <dbReference type="ARBA" id="ARBA00022679"/>
    </source>
</evidence>
<comment type="subcellular location">
    <subcellularLocation>
        <location evidence="3">Membrane</location>
        <topology evidence="3">Single-pass membrane protein</topology>
    </subcellularLocation>
    <subcellularLocation>
        <location evidence="2 18">Nucleus</location>
    </subcellularLocation>
</comment>
<dbReference type="AlphaFoldDB" id="A0A7G2DZW5"/>
<dbReference type="InterPro" id="IPR001841">
    <property type="entry name" value="Znf_RING"/>
</dbReference>
<evidence type="ECO:0000256" key="5">
    <source>
        <dbReference type="ARBA" id="ARBA00010024"/>
    </source>
</evidence>
<comment type="similarity">
    <text evidence="5">Belongs to the CONSTANS family.</text>
</comment>
<feature type="domain" description="RING-type" evidence="21">
    <location>
        <begin position="723"/>
        <end position="765"/>
    </location>
</feature>
<keyword evidence="8 20" id="KW-0812">Transmembrane</keyword>
<dbReference type="PANTHER" id="PTHR46279">
    <property type="entry name" value="RING/U-BOX SUPERFAMILY PROTEIN"/>
    <property type="match status" value="1"/>
</dbReference>
<feature type="region of interest" description="Disordered" evidence="19">
    <location>
        <begin position="319"/>
        <end position="353"/>
    </location>
</feature>
<keyword evidence="14 20" id="KW-0472">Membrane</keyword>
<dbReference type="PANTHER" id="PTHR46279:SF14">
    <property type="entry name" value="RING-H2 FINGER PROTEIN ATL20-RELATED"/>
    <property type="match status" value="1"/>
</dbReference>
<evidence type="ECO:0000256" key="8">
    <source>
        <dbReference type="ARBA" id="ARBA00022692"/>
    </source>
</evidence>
<comment type="pathway">
    <text evidence="4">Protein modification; protein ubiquitination.</text>
</comment>
<dbReference type="InterPro" id="IPR000315">
    <property type="entry name" value="Znf_B-box"/>
</dbReference>
<evidence type="ECO:0000256" key="16">
    <source>
        <dbReference type="ARBA" id="ARBA00024209"/>
    </source>
</evidence>
<dbReference type="PROSITE" id="PS51017">
    <property type="entry name" value="CCT"/>
    <property type="match status" value="1"/>
</dbReference>
<evidence type="ECO:0000256" key="17">
    <source>
        <dbReference type="PROSITE-ProRule" id="PRU00024"/>
    </source>
</evidence>
<gene>
    <name evidence="24" type="ORF">AT9943_LOCUS2357</name>
</gene>
<feature type="compositionally biased region" description="Polar residues" evidence="19">
    <location>
        <begin position="324"/>
        <end position="340"/>
    </location>
</feature>
<evidence type="ECO:0000259" key="22">
    <source>
        <dbReference type="PROSITE" id="PS50119"/>
    </source>
</evidence>
<dbReference type="SUPFAM" id="SSF57850">
    <property type="entry name" value="RING/U-box"/>
    <property type="match status" value="1"/>
</dbReference>
<evidence type="ECO:0000259" key="21">
    <source>
        <dbReference type="PROSITE" id="PS50089"/>
    </source>
</evidence>
<dbReference type="InterPro" id="IPR049808">
    <property type="entry name" value="CONSTANS-like_Bbox1"/>
</dbReference>
<feature type="domain" description="B box-type" evidence="22">
    <location>
        <begin position="47"/>
        <end position="94"/>
    </location>
</feature>
<reference evidence="24 25" key="1">
    <citation type="submission" date="2020-09" db="EMBL/GenBank/DDBJ databases">
        <authorList>
            <person name="Ashkenazy H."/>
        </authorList>
    </citation>
    <scope>NUCLEOTIDE SEQUENCE [LARGE SCALE GENOMIC DNA]</scope>
    <source>
        <strain evidence="25">cv. Cdm-0</strain>
    </source>
</reference>
<feature type="transmembrane region" description="Helical" evidence="20">
    <location>
        <begin position="642"/>
        <end position="663"/>
    </location>
</feature>
<comment type="similarity">
    <text evidence="16">Belongs to the RING-type zinc finger family. ATL subfamily.</text>
</comment>
<dbReference type="SMART" id="SM00184">
    <property type="entry name" value="RING"/>
    <property type="match status" value="1"/>
</dbReference>
<evidence type="ECO:0000256" key="13">
    <source>
        <dbReference type="ARBA" id="ARBA00022989"/>
    </source>
</evidence>
<evidence type="ECO:0000313" key="25">
    <source>
        <dbReference type="Proteomes" id="UP000516314"/>
    </source>
</evidence>
<organism evidence="24 25">
    <name type="scientific">Arabidopsis thaliana</name>
    <name type="common">Mouse-ear cress</name>
    <dbReference type="NCBI Taxonomy" id="3702"/>
    <lineage>
        <taxon>Eukaryota</taxon>
        <taxon>Viridiplantae</taxon>
        <taxon>Streptophyta</taxon>
        <taxon>Embryophyta</taxon>
        <taxon>Tracheophyta</taxon>
        <taxon>Spermatophyta</taxon>
        <taxon>Magnoliopsida</taxon>
        <taxon>eudicotyledons</taxon>
        <taxon>Gunneridae</taxon>
        <taxon>Pentapetalae</taxon>
        <taxon>rosids</taxon>
        <taxon>malvids</taxon>
        <taxon>Brassicales</taxon>
        <taxon>Brassicaceae</taxon>
        <taxon>Camelineae</taxon>
        <taxon>Arabidopsis</taxon>
    </lineage>
</organism>
<dbReference type="Pfam" id="PF06203">
    <property type="entry name" value="CCT"/>
    <property type="match status" value="1"/>
</dbReference>
<accession>A0A7G2DZW5</accession>
<dbReference type="CDD" id="cd19821">
    <property type="entry name" value="Bbox1_BBX-like"/>
    <property type="match status" value="1"/>
</dbReference>
<dbReference type="InterPro" id="IPR046948">
    <property type="entry name" value="ATL20-22-like"/>
</dbReference>
<evidence type="ECO:0000256" key="18">
    <source>
        <dbReference type="PROSITE-ProRule" id="PRU00357"/>
    </source>
</evidence>
<sequence>MSSSERVPCDFCGERTAVLFCRADTAKLCLPCDQQVHTANLLSRKHVRSQICDNCGNEPVSVRCFTDNLILCQECDWDVHGSCSVSDAHVRSAVEGFSGCPSALELAALWGLDLEQGRKDEENQVPMMAMMMDNFGMQLDSWVLGSNELIVPSDTTFKKRGSCGSSCGRYKQVLCKQLEELLKSGVVGGDGDDGDRDRDCDREGACDGDGDGEAGEGLMVPEMSERLKWSRDVEEINGGGGGGVNQQWNATTTNPSGGQSSQIWDFNLGQSRGPEDTSRVEAAYVGKGAASSFTINNFVDHMNETCSTNVKGVKEIKKDDYKRSTSGQVQPTKSESNNRPITFGSEKGSNSSSDLHFTEHIAGTSCKTTRLVATKADLERLAQNRGDAMQRYKEKRKTRRYDKTIRYESRKARADTSSQMASGSAAVVLRCCFFGGSGCVGQFRSSADVGSDAGFNLHCNNLDKTVLELPMSGTFLVDEINYQKQQISISDPENCMVKRLLTFNTSGSPFSYGFSFYYTFLTCPNEVVIPVWSLMSIPCLSNSTSSFFATSNLTFSKLLPPSCQIVKGLYVPVDVIYKDVITEEKGFSTVPWLGNVLLEWSSPNCRGCEKESLRCGFKNKASLEVKYLADPPDETKSRLRPLIITLCIIGGITATCIAAIRIYNSERFVNQRRQNAAITARNTTQQPRGVVVTTGLDQSTIESYKKVELGESRRLPGTNGIICPICLSEYASKETVRCMPECDHCFHVQCIDEWLKIHSSCPVCRNSRS</sequence>
<dbReference type="GO" id="GO:0005634">
    <property type="term" value="C:nucleus"/>
    <property type="evidence" value="ECO:0007669"/>
    <property type="project" value="UniProtKB-SubCell"/>
</dbReference>
<name>A0A7G2DZW5_ARATH</name>
<keyword evidence="10 17" id="KW-0863">Zinc-finger</keyword>
<dbReference type="EMBL" id="LR881466">
    <property type="protein sequence ID" value="CAD5313878.1"/>
    <property type="molecule type" value="Genomic_DNA"/>
</dbReference>
<evidence type="ECO:0000259" key="23">
    <source>
        <dbReference type="PROSITE" id="PS51017"/>
    </source>
</evidence>
<dbReference type="Pfam" id="PF13639">
    <property type="entry name" value="zf-RING_2"/>
    <property type="match status" value="1"/>
</dbReference>
<dbReference type="Proteomes" id="UP000516314">
    <property type="component" value="Chromosome 1"/>
</dbReference>
<evidence type="ECO:0000256" key="9">
    <source>
        <dbReference type="ARBA" id="ARBA00022723"/>
    </source>
</evidence>
<evidence type="ECO:0000256" key="14">
    <source>
        <dbReference type="ARBA" id="ARBA00023136"/>
    </source>
</evidence>
<dbReference type="GO" id="GO:0061630">
    <property type="term" value="F:ubiquitin protein ligase activity"/>
    <property type="evidence" value="ECO:0007669"/>
    <property type="project" value="UniProtKB-EC"/>
</dbReference>
<evidence type="ECO:0000256" key="4">
    <source>
        <dbReference type="ARBA" id="ARBA00004906"/>
    </source>
</evidence>
<dbReference type="PROSITE" id="PS50119">
    <property type="entry name" value="ZF_BBOX"/>
    <property type="match status" value="2"/>
</dbReference>
<evidence type="ECO:0000256" key="1">
    <source>
        <dbReference type="ARBA" id="ARBA00000900"/>
    </source>
</evidence>
<evidence type="ECO:0000256" key="15">
    <source>
        <dbReference type="ARBA" id="ARBA00023242"/>
    </source>
</evidence>
<proteinExistence type="inferred from homology"/>
<dbReference type="EC" id="2.3.2.27" evidence="6"/>
<keyword evidence="13 20" id="KW-1133">Transmembrane helix</keyword>
<dbReference type="SMART" id="SM00336">
    <property type="entry name" value="BBOX"/>
    <property type="match status" value="2"/>
</dbReference>
<dbReference type="InterPro" id="IPR010402">
    <property type="entry name" value="CCT_domain"/>
</dbReference>
<keyword evidence="9" id="KW-0479">Metal-binding</keyword>
<feature type="domain" description="B box-type" evidence="22">
    <location>
        <begin position="4"/>
        <end position="51"/>
    </location>
</feature>
<evidence type="ECO:0000256" key="6">
    <source>
        <dbReference type="ARBA" id="ARBA00012483"/>
    </source>
</evidence>